<feature type="compositionally biased region" description="Polar residues" evidence="2">
    <location>
        <begin position="26"/>
        <end position="35"/>
    </location>
</feature>
<feature type="region of interest" description="Disordered" evidence="2">
    <location>
        <begin position="21"/>
        <end position="102"/>
    </location>
</feature>
<reference evidence="4" key="1">
    <citation type="submission" date="2024-07" db="EMBL/GenBank/DDBJ databases">
        <title>Two chromosome-level genome assemblies of Korean endemic species Abeliophyllum distichum and Forsythia ovata (Oleaceae).</title>
        <authorList>
            <person name="Jang H."/>
        </authorList>
    </citation>
    <scope>NUCLEOTIDE SEQUENCE [LARGE SCALE GENOMIC DNA]</scope>
</reference>
<dbReference type="EMBL" id="JBFOLK010000006">
    <property type="protein sequence ID" value="KAL2505662.1"/>
    <property type="molecule type" value="Genomic_DNA"/>
</dbReference>
<dbReference type="Proteomes" id="UP001604336">
    <property type="component" value="Unassembled WGS sequence"/>
</dbReference>
<evidence type="ECO:0000313" key="4">
    <source>
        <dbReference type="Proteomes" id="UP001604336"/>
    </source>
</evidence>
<dbReference type="Pfam" id="PF03004">
    <property type="entry name" value="Transposase_24"/>
    <property type="match status" value="1"/>
</dbReference>
<dbReference type="PANTHER" id="PTHR33144:SF52">
    <property type="match status" value="1"/>
</dbReference>
<comment type="caution">
    <text evidence="3">The sequence shown here is derived from an EMBL/GenBank/DDBJ whole genome shotgun (WGS) entry which is preliminary data.</text>
</comment>
<feature type="region of interest" description="Disordered" evidence="2">
    <location>
        <begin position="190"/>
        <end position="217"/>
    </location>
</feature>
<dbReference type="InterPro" id="IPR004252">
    <property type="entry name" value="Probable_transposase_24"/>
</dbReference>
<evidence type="ECO:0000256" key="2">
    <source>
        <dbReference type="SAM" id="MobiDB-lite"/>
    </source>
</evidence>
<sequence length="577" mass="65104">MVEARNYDVIQTMLHVDDVPPVLINPETNSRPSLTRNDEETDNESDGQDDDDSVEKISEHSLDNSDFEYTSHVSPTPKISRVMSTNMPPLPQTQSNSTSTNRFVAPLSLRRSLKANRVIPSLSHTSQSPNTSTPPTRKIGTQSTTETIVNCTAPLIETIRTHTHPEAPLRTLPNQGTHYGLPGDNLDRPPSRHPGCEQDSVIGTGRLPRTPDDVPTRGACKQIKTSRIVLSRRATSSRVHSLLVHDIGAIIRSHCPMNTCYWRTISSSEKKDLMDEITTNFEIDSKDSRLTSYVNRLYNGRYREFKAELSAYYKLQKTHEVALANPPLEMLDRGVDQWVELCNHFNSDKFKKASSANIENRSKKKYNHRTGSRPLSYIVEEMAVEGSKFPEVDTFEFAYAGKNKIWTDSAAKAQHEEMLAKADEYLTKRANEQQLPEDTPLEEIHVDDPDAGLKIMMSVLGVKPGRQIRGLGDGRLRDIDTSSNVRHMEKELEEERAARKAADAARTEIEQRMKSRLNIVGKQFNSTLESWYHSMQQLCRQVPGFILPPFTPLSVEDDAIGDKDNGFDKENNFGEDE</sequence>
<gene>
    <name evidence="3" type="ORF">Adt_21283</name>
</gene>
<feature type="compositionally biased region" description="Basic and acidic residues" evidence="2">
    <location>
        <begin position="54"/>
        <end position="63"/>
    </location>
</feature>
<proteinExistence type="predicted"/>
<feature type="region of interest" description="Disordered" evidence="2">
    <location>
        <begin position="117"/>
        <end position="140"/>
    </location>
</feature>
<accession>A0ABD1SYX8</accession>
<feature type="compositionally biased region" description="Low complexity" evidence="2">
    <location>
        <begin position="123"/>
        <end position="136"/>
    </location>
</feature>
<evidence type="ECO:0000313" key="3">
    <source>
        <dbReference type="EMBL" id="KAL2505662.1"/>
    </source>
</evidence>
<name>A0ABD1SYX8_9LAMI</name>
<dbReference type="AlphaFoldDB" id="A0ABD1SYX8"/>
<evidence type="ECO:0008006" key="5">
    <source>
        <dbReference type="Google" id="ProtNLM"/>
    </source>
</evidence>
<feature type="coiled-coil region" evidence="1">
    <location>
        <begin position="485"/>
        <end position="512"/>
    </location>
</feature>
<feature type="region of interest" description="Disordered" evidence="2">
    <location>
        <begin position="557"/>
        <end position="577"/>
    </location>
</feature>
<keyword evidence="1" id="KW-0175">Coiled coil</keyword>
<feature type="compositionally biased region" description="Acidic residues" evidence="2">
    <location>
        <begin position="39"/>
        <end position="53"/>
    </location>
</feature>
<protein>
    <recommendedName>
        <fullName evidence="5">Transposase</fullName>
    </recommendedName>
</protein>
<organism evidence="3 4">
    <name type="scientific">Abeliophyllum distichum</name>
    <dbReference type="NCBI Taxonomy" id="126358"/>
    <lineage>
        <taxon>Eukaryota</taxon>
        <taxon>Viridiplantae</taxon>
        <taxon>Streptophyta</taxon>
        <taxon>Embryophyta</taxon>
        <taxon>Tracheophyta</taxon>
        <taxon>Spermatophyta</taxon>
        <taxon>Magnoliopsida</taxon>
        <taxon>eudicotyledons</taxon>
        <taxon>Gunneridae</taxon>
        <taxon>Pentapetalae</taxon>
        <taxon>asterids</taxon>
        <taxon>lamiids</taxon>
        <taxon>Lamiales</taxon>
        <taxon>Oleaceae</taxon>
        <taxon>Forsythieae</taxon>
        <taxon>Abeliophyllum</taxon>
    </lineage>
</organism>
<dbReference type="PANTHER" id="PTHR33144">
    <property type="entry name" value="OS10G0409366 PROTEIN-RELATED"/>
    <property type="match status" value="1"/>
</dbReference>
<feature type="compositionally biased region" description="Polar residues" evidence="2">
    <location>
        <begin position="82"/>
        <end position="102"/>
    </location>
</feature>
<evidence type="ECO:0000256" key="1">
    <source>
        <dbReference type="SAM" id="Coils"/>
    </source>
</evidence>
<keyword evidence="4" id="KW-1185">Reference proteome</keyword>
<feature type="compositionally biased region" description="Basic and acidic residues" evidence="2">
    <location>
        <begin position="560"/>
        <end position="577"/>
    </location>
</feature>